<dbReference type="Pfam" id="PF00665">
    <property type="entry name" value="rve"/>
    <property type="match status" value="1"/>
</dbReference>
<feature type="domain" description="Integrase catalytic" evidence="6">
    <location>
        <begin position="1697"/>
        <end position="1789"/>
    </location>
</feature>
<keyword evidence="2" id="KW-0548">Nucleotidyltransferase</keyword>
<dbReference type="Pfam" id="PF17921">
    <property type="entry name" value="Integrase_H2C2"/>
    <property type="match status" value="1"/>
</dbReference>
<dbReference type="Gene3D" id="3.10.10.10">
    <property type="entry name" value="HIV Type 1 Reverse Transcriptase, subunit A, domain 1"/>
    <property type="match status" value="1"/>
</dbReference>
<feature type="compositionally biased region" description="Basic and acidic residues" evidence="5">
    <location>
        <begin position="655"/>
        <end position="667"/>
    </location>
</feature>
<dbReference type="Pfam" id="PF00078">
    <property type="entry name" value="RVT_1"/>
    <property type="match status" value="1"/>
</dbReference>
<dbReference type="InterPro" id="IPR041588">
    <property type="entry name" value="Integrase_H2C2"/>
</dbReference>
<dbReference type="GO" id="GO:0004519">
    <property type="term" value="F:endonuclease activity"/>
    <property type="evidence" value="ECO:0007669"/>
    <property type="project" value="UniProtKB-KW"/>
</dbReference>
<evidence type="ECO:0000256" key="2">
    <source>
        <dbReference type="ARBA" id="ARBA00022695"/>
    </source>
</evidence>
<dbReference type="PANTHER" id="PTHR37984">
    <property type="entry name" value="PROTEIN CBG26694"/>
    <property type="match status" value="1"/>
</dbReference>
<reference evidence="7 8" key="1">
    <citation type="journal article" date="2021" name="Commun. Biol.">
        <title>The genome of Shorea leprosula (Dipterocarpaceae) highlights the ecological relevance of drought in aseasonal tropical rainforests.</title>
        <authorList>
            <person name="Ng K.K.S."/>
            <person name="Kobayashi M.J."/>
            <person name="Fawcett J.A."/>
            <person name="Hatakeyama M."/>
            <person name="Paape T."/>
            <person name="Ng C.H."/>
            <person name="Ang C.C."/>
            <person name="Tnah L.H."/>
            <person name="Lee C.T."/>
            <person name="Nishiyama T."/>
            <person name="Sese J."/>
            <person name="O'Brien M.J."/>
            <person name="Copetti D."/>
            <person name="Mohd Noor M.I."/>
            <person name="Ong R.C."/>
            <person name="Putra M."/>
            <person name="Sireger I.Z."/>
            <person name="Indrioko S."/>
            <person name="Kosugi Y."/>
            <person name="Izuno A."/>
            <person name="Isagi Y."/>
            <person name="Lee S.L."/>
            <person name="Shimizu K.K."/>
        </authorList>
    </citation>
    <scope>NUCLEOTIDE SEQUENCE [LARGE SCALE GENOMIC DNA]</scope>
    <source>
        <strain evidence="7">214</strain>
    </source>
</reference>
<dbReference type="CDD" id="cd01647">
    <property type="entry name" value="RT_LTR"/>
    <property type="match status" value="1"/>
</dbReference>
<dbReference type="InterPro" id="IPR001584">
    <property type="entry name" value="Integrase_cat-core"/>
</dbReference>
<dbReference type="EMBL" id="BPVZ01000007">
    <property type="protein sequence ID" value="GKU93460.1"/>
    <property type="molecule type" value="Genomic_DNA"/>
</dbReference>
<feature type="compositionally biased region" description="Basic and acidic residues" evidence="5">
    <location>
        <begin position="682"/>
        <end position="701"/>
    </location>
</feature>
<dbReference type="InterPro" id="IPR012337">
    <property type="entry name" value="RNaseH-like_sf"/>
</dbReference>
<accession>A0AAV5I832</accession>
<dbReference type="InterPro" id="IPR043502">
    <property type="entry name" value="DNA/RNA_pol_sf"/>
</dbReference>
<feature type="compositionally biased region" description="Basic residues" evidence="5">
    <location>
        <begin position="605"/>
        <end position="617"/>
    </location>
</feature>
<dbReference type="InterPro" id="IPR021109">
    <property type="entry name" value="Peptidase_aspartic_dom_sf"/>
</dbReference>
<sequence>MPPKRNVGKAVQTLHIGLGEGSPTHSEGENEPIIPPPLSPILREHSFVNPTFNKGSESGDDVAQSGDSLVKAVSDHISIMRHTLMESEEKARQRSQEVSRQLDESFQNLAQNLAQSVAQSVADMRRSNEESNRIWREQNAENWRAFQAETERMQEAFRHVRIEPQPQAADLQRQNQNIPAPAIGGQVNLPQPPPQIQQVAGGPVQPDPVEVAARAADLGNHQHPRYLPPPRRPNGGHQQHNAPPQREHFQPYVPPVQQNLPNLPGQYINRDKIIDMVQEAYGPVLRPLVRPAYRKPYPDFIDQENPFPRGFKVPEFTLFFEDGGYSTIEHIGRFTIQCGEASGDDNLKLRLFPSSLTSTALTCEPEVSMADLSRLEFVKLAQNGLDIELRKKFEGMEFRDFFELSYKVARYENLLREDTQRKSTSHGTYYGDANFALDVAEVVADKPVVCPDLVKVAQQTDKTVKCYVEEAGKQCTFDISKTNEIFDHLKKSGLIKLPPGHKIPMAGEIGNREYCKYHNSWKHSTNDCVIFRNVLQEKIDKGILRFPDKAKETMGVDADPFPTMFVGVNAADLRSITRDRTQTYYRRRLAVDDLRWVIEEARARRNQVRSGSYRRRQPGGYNSTQQKNNANQGTAISAGAKKPRMVKPPPRSPTKRWERVVHPKFPKDQAQLLPARRKSVWVRKEKGSSSDQNSPEKEEPPRIPTSPRILAVESNEELKAKFDVSDKAKNSSGVICFGEFSVNLSCLVITLPLVFQAREQPESAVCHQTDLTEEEEVIEIPAKVDGGMDLADKIIFEKPEERMARRIRPLYIHAHLDGMPINRVLVDNGAAVNVLPTCILHKIGKSLGDLMETEVTISDFTGGVNSSRGILPVEFTVGNRTLMCAFFVVDTIATYNALLGRDWIHSSWCVPSTLHQKLIFWNGGRTEVVTADDKPFVASTNAVEARYYDEDIGTIRFFGMDRYGRLSGIIACTRSAMDRHTVKEKDRIKHQKKEAVEEIKRKLAAYLAEKRICVDRFEVVYEGEEEDLKDQITLEELDLAPAKLDDLKAEVQDPLEEVNLGIEADPKITFISGSLEPCLHDKIINILREYKDCFAWDYSEMLGLDRNLVEHRLPIRPDFKPFKQPPRRMSPEVTLKVKEEIERLLKVGFIRTSRYVEWLSNVVPVVKKNGKLRIYVDFRNLNLATPKDEYPMPIADLLVDGAARHRILSFMGGHSGYNQIFIAEEDIPKTAFRCPGAIGTYEWVVMPFGLKNAGATYQRAMNAIFHDMIVRFMEIYIDDVVVKSNEDEEHLEHLKLAFERMRKHGLKMNPLKCAFGVSVGNFLGYLVHERGLEVDQNKARAVIEAQPLRRKTRVFSPLLKLKSEADFKWERHHQTAFEEIKHYLSKPPVLVPPLRGKPLILYISAADESVGLHVVSTTVARQNWEMGSGLVKIQLEVHASKSCQGVGLGRFPGRSSVPGDSMSGAGIIIISPAGLKTQMSFQLDFNCTNNQAEYEAIIIGLEVLVELKLLEEFDDVILRHVTRDLNTKANEMAQIASGLKIPEGVMSRIVVVEKRILPSIHMRGMAISACSIDITQTDWRYPIMEYLKNPNFKVSRKTKMQALNYVLLEGVLYRRGHDELLLRCLGPDEYCQIMSDVHNGICGAHQAGIKMRWLIRKHGFFWPLILKDCINYAKGCKACQIHGPLQRVPTSELHPIVKPWPFRGWAIDLIGKVYPPSTRGHSFIIVATDYFTKWVEAKPMKKVDQTDIIKFLKEEIIHRFGLPETMTSDQGTVFVGAQVEAFAKEMGFRTSQRSSTKVTPFSLTFGHDAVMPMELSTRSLHIAIQHGLTSGEYNEAMILELEDLEGMRLTALDRLQTQKLKVAQAYNKRVKSRSLAEGDLVWKVILPPGKKDPRFGKWSPNWEGPFQIHEVLRGGAYWLESLNGELHPRKINGIYLKPYYPMIWEARGLDTIDST</sequence>
<dbReference type="SUPFAM" id="SSF53098">
    <property type="entry name" value="Ribonuclease H-like"/>
    <property type="match status" value="2"/>
</dbReference>
<evidence type="ECO:0000313" key="7">
    <source>
        <dbReference type="EMBL" id="GKU93460.1"/>
    </source>
</evidence>
<protein>
    <recommendedName>
        <fullName evidence="6">Integrase catalytic domain-containing protein</fullName>
    </recommendedName>
</protein>
<comment type="caution">
    <text evidence="7">The sequence shown here is derived from an EMBL/GenBank/DDBJ whole genome shotgun (WGS) entry which is preliminary data.</text>
</comment>
<dbReference type="Gene3D" id="2.40.70.10">
    <property type="entry name" value="Acid Proteases"/>
    <property type="match status" value="1"/>
</dbReference>
<feature type="region of interest" description="Disordered" evidence="5">
    <location>
        <begin position="605"/>
        <end position="708"/>
    </location>
</feature>
<name>A0AAV5I832_9ROSI</name>
<proteinExistence type="predicted"/>
<dbReference type="InterPro" id="IPR043128">
    <property type="entry name" value="Rev_trsase/Diguanyl_cyclase"/>
</dbReference>
<feature type="region of interest" description="Disordered" evidence="5">
    <location>
        <begin position="220"/>
        <end position="245"/>
    </location>
</feature>
<keyword evidence="4" id="KW-0378">Hydrolase</keyword>
<dbReference type="InterPro" id="IPR000477">
    <property type="entry name" value="RT_dom"/>
</dbReference>
<keyword evidence="1" id="KW-0808">Transferase</keyword>
<dbReference type="PANTHER" id="PTHR37984:SF5">
    <property type="entry name" value="PROTEIN NYNRIN-LIKE"/>
    <property type="match status" value="1"/>
</dbReference>
<evidence type="ECO:0000256" key="4">
    <source>
        <dbReference type="ARBA" id="ARBA00022759"/>
    </source>
</evidence>
<evidence type="ECO:0000256" key="5">
    <source>
        <dbReference type="SAM" id="MobiDB-lite"/>
    </source>
</evidence>
<dbReference type="InterPro" id="IPR050951">
    <property type="entry name" value="Retrovirus_Pol_polyprotein"/>
</dbReference>
<dbReference type="GO" id="GO:0003676">
    <property type="term" value="F:nucleic acid binding"/>
    <property type="evidence" value="ECO:0007669"/>
    <property type="project" value="InterPro"/>
</dbReference>
<dbReference type="CDD" id="cd00303">
    <property type="entry name" value="retropepsin_like"/>
    <property type="match status" value="1"/>
</dbReference>
<dbReference type="GO" id="GO:0015074">
    <property type="term" value="P:DNA integration"/>
    <property type="evidence" value="ECO:0007669"/>
    <property type="project" value="InterPro"/>
</dbReference>
<dbReference type="Gene3D" id="3.30.70.270">
    <property type="match status" value="2"/>
</dbReference>
<dbReference type="Gene3D" id="1.10.340.70">
    <property type="match status" value="1"/>
</dbReference>
<evidence type="ECO:0000259" key="6">
    <source>
        <dbReference type="PROSITE" id="PS50994"/>
    </source>
</evidence>
<evidence type="ECO:0000313" key="8">
    <source>
        <dbReference type="Proteomes" id="UP001054252"/>
    </source>
</evidence>
<feature type="region of interest" description="Disordered" evidence="5">
    <location>
        <begin position="17"/>
        <end position="42"/>
    </location>
</feature>
<evidence type="ECO:0000256" key="3">
    <source>
        <dbReference type="ARBA" id="ARBA00022722"/>
    </source>
</evidence>
<keyword evidence="4" id="KW-0255">Endonuclease</keyword>
<dbReference type="SUPFAM" id="SSF50630">
    <property type="entry name" value="Acid proteases"/>
    <property type="match status" value="1"/>
</dbReference>
<dbReference type="PROSITE" id="PS50994">
    <property type="entry name" value="INTEGRASE"/>
    <property type="match status" value="1"/>
</dbReference>
<keyword evidence="8" id="KW-1185">Reference proteome</keyword>
<dbReference type="Proteomes" id="UP001054252">
    <property type="component" value="Unassembled WGS sequence"/>
</dbReference>
<evidence type="ECO:0000256" key="1">
    <source>
        <dbReference type="ARBA" id="ARBA00022679"/>
    </source>
</evidence>
<dbReference type="InterPro" id="IPR036397">
    <property type="entry name" value="RNaseH_sf"/>
</dbReference>
<dbReference type="GO" id="GO:0016779">
    <property type="term" value="F:nucleotidyltransferase activity"/>
    <property type="evidence" value="ECO:0007669"/>
    <property type="project" value="UniProtKB-KW"/>
</dbReference>
<gene>
    <name evidence="7" type="ORF">SLEP1_g7055</name>
</gene>
<dbReference type="Gene3D" id="3.30.420.10">
    <property type="entry name" value="Ribonuclease H-like superfamily/Ribonuclease H"/>
    <property type="match status" value="2"/>
</dbReference>
<keyword evidence="3" id="KW-0540">Nuclease</keyword>
<organism evidence="7 8">
    <name type="scientific">Rubroshorea leprosula</name>
    <dbReference type="NCBI Taxonomy" id="152421"/>
    <lineage>
        <taxon>Eukaryota</taxon>
        <taxon>Viridiplantae</taxon>
        <taxon>Streptophyta</taxon>
        <taxon>Embryophyta</taxon>
        <taxon>Tracheophyta</taxon>
        <taxon>Spermatophyta</taxon>
        <taxon>Magnoliopsida</taxon>
        <taxon>eudicotyledons</taxon>
        <taxon>Gunneridae</taxon>
        <taxon>Pentapetalae</taxon>
        <taxon>rosids</taxon>
        <taxon>malvids</taxon>
        <taxon>Malvales</taxon>
        <taxon>Dipterocarpaceae</taxon>
        <taxon>Rubroshorea</taxon>
    </lineage>
</organism>
<dbReference type="SUPFAM" id="SSF56672">
    <property type="entry name" value="DNA/RNA polymerases"/>
    <property type="match status" value="1"/>
</dbReference>
<feature type="compositionally biased region" description="Polar residues" evidence="5">
    <location>
        <begin position="620"/>
        <end position="635"/>
    </location>
</feature>